<dbReference type="AlphaFoldDB" id="A0A841CU61"/>
<protein>
    <submittedName>
        <fullName evidence="2">Uncharacterized membrane protein YccF (DUF307 family)</fullName>
    </submittedName>
</protein>
<evidence type="ECO:0000313" key="3">
    <source>
        <dbReference type="Proteomes" id="UP000547510"/>
    </source>
</evidence>
<feature type="transmembrane region" description="Helical" evidence="1">
    <location>
        <begin position="178"/>
        <end position="204"/>
    </location>
</feature>
<reference evidence="2 3" key="1">
    <citation type="submission" date="2020-08" db="EMBL/GenBank/DDBJ databases">
        <title>Genomic Encyclopedia of Type Strains, Phase III (KMG-III): the genomes of soil and plant-associated and newly described type strains.</title>
        <authorList>
            <person name="Whitman W."/>
        </authorList>
    </citation>
    <scope>NUCLEOTIDE SEQUENCE [LARGE SCALE GENOMIC DNA]</scope>
    <source>
        <strain evidence="2 3">CECT 8640</strain>
    </source>
</reference>
<dbReference type="RefSeq" id="WP_184698531.1">
    <property type="nucleotide sequence ID" value="NZ_JACHJN010000015.1"/>
</dbReference>
<feature type="transmembrane region" description="Helical" evidence="1">
    <location>
        <begin position="151"/>
        <end position="172"/>
    </location>
</feature>
<dbReference type="EMBL" id="JACHJN010000015">
    <property type="protein sequence ID" value="MBB5960383.1"/>
    <property type="molecule type" value="Genomic_DNA"/>
</dbReference>
<sequence>MANALVQQAHNQARDVERAIREFFDQVNDVLSWVPDALGHLVRPIEQGMAAVARAVRDFWDRVNRLWDQPGDADRLRATGERWTAGVGRVVDDIADTIEPHRLRTDVEWAGRAARAYQKTVLPQSQGLKDVKDLSDQVRTSLTNLANSVDAFWMAIGFAFGGFLVAMAIAIAEACSVVGIPAAIATVLTAVGAAVGLLGTAVLAMEAHFNSIEAEQLAIRQKAEDIDSTWQRPNTADLADATVRDGDRPDWEPA</sequence>
<keyword evidence="1" id="KW-0812">Transmembrane</keyword>
<dbReference type="Proteomes" id="UP000547510">
    <property type="component" value="Unassembled WGS sequence"/>
</dbReference>
<comment type="caution">
    <text evidence="2">The sequence shown here is derived from an EMBL/GenBank/DDBJ whole genome shotgun (WGS) entry which is preliminary data.</text>
</comment>
<organism evidence="2 3">
    <name type="scientific">Saccharothrix tamanrassetensis</name>
    <dbReference type="NCBI Taxonomy" id="1051531"/>
    <lineage>
        <taxon>Bacteria</taxon>
        <taxon>Bacillati</taxon>
        <taxon>Actinomycetota</taxon>
        <taxon>Actinomycetes</taxon>
        <taxon>Pseudonocardiales</taxon>
        <taxon>Pseudonocardiaceae</taxon>
        <taxon>Saccharothrix</taxon>
    </lineage>
</organism>
<name>A0A841CU61_9PSEU</name>
<gene>
    <name evidence="2" type="ORF">FHS29_007006</name>
</gene>
<keyword evidence="3" id="KW-1185">Reference proteome</keyword>
<keyword evidence="1" id="KW-0472">Membrane</keyword>
<evidence type="ECO:0000313" key="2">
    <source>
        <dbReference type="EMBL" id="MBB5960383.1"/>
    </source>
</evidence>
<accession>A0A841CU61</accession>
<proteinExistence type="predicted"/>
<evidence type="ECO:0000256" key="1">
    <source>
        <dbReference type="SAM" id="Phobius"/>
    </source>
</evidence>
<keyword evidence="1" id="KW-1133">Transmembrane helix</keyword>